<evidence type="ECO:0000313" key="1">
    <source>
        <dbReference type="EMBL" id="CAD7767179.1"/>
    </source>
</evidence>
<dbReference type="EMBL" id="CAJHZY010000074">
    <property type="protein sequence ID" value="CAD7767179.1"/>
    <property type="molecule type" value="Genomic_DNA"/>
</dbReference>
<name>A0A812A2N0_9EURY</name>
<protein>
    <submittedName>
        <fullName evidence="1">Uncharacterized protein</fullName>
    </submittedName>
</protein>
<organism evidence="1 2">
    <name type="scientific">Candidatus Argoarchaeum ethanivorans</name>
    <dbReference type="NCBI Taxonomy" id="2608793"/>
    <lineage>
        <taxon>Archaea</taxon>
        <taxon>Methanobacteriati</taxon>
        <taxon>Methanobacteriota</taxon>
        <taxon>Stenosarchaea group</taxon>
        <taxon>Methanomicrobia</taxon>
        <taxon>Methanosarcinales</taxon>
        <taxon>Methanosarcinales incertae sedis</taxon>
        <taxon>GOM Arc I cluster</taxon>
        <taxon>Candidatus Argoarchaeum</taxon>
    </lineage>
</organism>
<dbReference type="Proteomes" id="UP000614580">
    <property type="component" value="Unassembled WGS sequence"/>
</dbReference>
<sequence length="98" mass="12154">MSFCLSENHRLFHPHSIDNEFYHYVEAFTFEDIKENNVHFLEDPKDCNESYYYRDFEHCYLFSKIFNEHKVDLFDLLQIDFVSIDYELNIETRYNFSQ</sequence>
<gene>
    <name evidence="1" type="ORF">DNFNHJIP_00586</name>
</gene>
<proteinExistence type="predicted"/>
<comment type="caution">
    <text evidence="1">The sequence shown here is derived from an EMBL/GenBank/DDBJ whole genome shotgun (WGS) entry which is preliminary data.</text>
</comment>
<reference evidence="1" key="1">
    <citation type="submission" date="2020-12" db="EMBL/GenBank/DDBJ databases">
        <authorList>
            <person name="Hahn C.J."/>
            <person name="Laso-Perez R."/>
            <person name="Vulcano F."/>
            <person name="Vaziourakis K.-M."/>
            <person name="Stokke R."/>
            <person name="Steen I.H."/>
            <person name="Teske A."/>
            <person name="Boetius A."/>
            <person name="Liebeke M."/>
            <person name="Amann R."/>
            <person name="Knittel K."/>
        </authorList>
    </citation>
    <scope>NUCLEOTIDE SEQUENCE</scope>
    <source>
        <strain evidence="1">Gfbio:c6db26ca-90af-429b-aeed-0e3e8aed0b5e:GoM-Arc1_AMV-AAA_792_C10</strain>
    </source>
</reference>
<dbReference type="AlphaFoldDB" id="A0A812A2N0"/>
<evidence type="ECO:0000313" key="2">
    <source>
        <dbReference type="Proteomes" id="UP000614580"/>
    </source>
</evidence>
<accession>A0A812A2N0</accession>